<dbReference type="InterPro" id="IPR036850">
    <property type="entry name" value="NDK-like_dom_sf"/>
</dbReference>
<dbReference type="GO" id="GO:0016301">
    <property type="term" value="F:kinase activity"/>
    <property type="evidence" value="ECO:0007669"/>
    <property type="project" value="UniProtKB-KW"/>
</dbReference>
<dbReference type="Gene3D" id="3.30.70.141">
    <property type="entry name" value="Nucleoside diphosphate kinase-like domain"/>
    <property type="match status" value="1"/>
</dbReference>
<evidence type="ECO:0000313" key="3">
    <source>
        <dbReference type="Proteomes" id="UP000198802"/>
    </source>
</evidence>
<dbReference type="AlphaFoldDB" id="A0A0S4R1F4"/>
<proteinExistence type="inferred from homology"/>
<organism evidence="2 3">
    <name type="scientific">Parafrankia irregularis</name>
    <dbReference type="NCBI Taxonomy" id="795642"/>
    <lineage>
        <taxon>Bacteria</taxon>
        <taxon>Bacillati</taxon>
        <taxon>Actinomycetota</taxon>
        <taxon>Actinomycetes</taxon>
        <taxon>Frankiales</taxon>
        <taxon>Frankiaceae</taxon>
        <taxon>Parafrankia</taxon>
    </lineage>
</organism>
<dbReference type="PROSITE" id="PS51374">
    <property type="entry name" value="NDPK_LIKE"/>
    <property type="match status" value="1"/>
</dbReference>
<dbReference type="SUPFAM" id="SSF54919">
    <property type="entry name" value="Nucleoside diphosphate kinase, NDK"/>
    <property type="match status" value="1"/>
</dbReference>
<accession>A0A0S4R1F4</accession>
<dbReference type="RefSeq" id="WP_091286671.1">
    <property type="nucleotide sequence ID" value="NZ_FAOZ01000052.1"/>
</dbReference>
<evidence type="ECO:0000256" key="1">
    <source>
        <dbReference type="PROSITE-ProRule" id="PRU00706"/>
    </source>
</evidence>
<comment type="similarity">
    <text evidence="1">Belongs to the NDK family.</text>
</comment>
<protein>
    <submittedName>
        <fullName evidence="2">Nucleoside diphosphate kinase</fullName>
    </submittedName>
</protein>
<comment type="caution">
    <text evidence="1">Lacks conserved residue(s) required for the propagation of feature annotation.</text>
</comment>
<keyword evidence="3" id="KW-1185">Reference proteome</keyword>
<name>A0A0S4R1F4_9ACTN</name>
<keyword evidence="2" id="KW-0808">Transferase</keyword>
<evidence type="ECO:0000313" key="2">
    <source>
        <dbReference type="EMBL" id="CUU60994.1"/>
    </source>
</evidence>
<sequence>MTTGTSGVVVGAAHRTRAVLGAAMDSILLGSAGGGSLPVDSPWDLWWITVRAGLAAPRLPVEIRPGPGDCERCDTEASSMSRANGQSTAPTHGCAHAWAVRFRRPSTPPRWPAQRLTLLVVKPHVDPAAVRRTLPSRYQVLDSSRRTLTPTDTHRLWPDAYGADYLQRRDEYLTSGPVEVLVLAGPDDDVSDSAVVMKKMLRGAFGTDQLRNGVHMADNPGEALCDIGHLAGAELLAELYGRYDRDTAPARLDMYRDLVACGLPGPHRDPPRRP</sequence>
<dbReference type="EMBL" id="FAOZ01000052">
    <property type="protein sequence ID" value="CUU60994.1"/>
    <property type="molecule type" value="Genomic_DNA"/>
</dbReference>
<keyword evidence="2" id="KW-0418">Kinase</keyword>
<dbReference type="Proteomes" id="UP000198802">
    <property type="component" value="Unassembled WGS sequence"/>
</dbReference>
<reference evidence="3" key="1">
    <citation type="submission" date="2015-11" db="EMBL/GenBank/DDBJ databases">
        <authorList>
            <person name="Varghese N."/>
        </authorList>
    </citation>
    <scope>NUCLEOTIDE SEQUENCE [LARGE SCALE GENOMIC DNA]</scope>
    <source>
        <strain evidence="3">DSM 45899</strain>
    </source>
</reference>
<gene>
    <name evidence="2" type="ORF">Ga0074812_15219</name>
</gene>